<reference evidence="13" key="1">
    <citation type="submission" date="2013-07" db="EMBL/GenBank/DDBJ databases">
        <title>Sub-species coevolution in mutualistic symbiosis.</title>
        <authorList>
            <person name="Murfin K."/>
            <person name="Klassen J."/>
            <person name="Lee M."/>
            <person name="Forst S."/>
            <person name="Stock P."/>
            <person name="Goodrich-Blair H."/>
        </authorList>
    </citation>
    <scope>NUCLEOTIDE SEQUENCE [LARGE SCALE GENOMIC DNA]</scope>
    <source>
        <strain evidence="13">Intermedium</strain>
    </source>
</reference>
<dbReference type="EMBL" id="CBTB010000147">
    <property type="protein sequence ID" value="CDH33003.1"/>
    <property type="molecule type" value="Genomic_DNA"/>
</dbReference>
<dbReference type="GO" id="GO:0009297">
    <property type="term" value="P:pilus assembly"/>
    <property type="evidence" value="ECO:0007669"/>
    <property type="project" value="InterPro"/>
</dbReference>
<evidence type="ECO:0000259" key="12">
    <source>
        <dbReference type="Pfam" id="PF13954"/>
    </source>
</evidence>
<keyword evidence="6" id="KW-0732">Signal</keyword>
<dbReference type="HOGENOM" id="CLU_009120_1_1_6"/>
<sequence length="858" mass="94849">MNKTKRRQIKYLLAFSVLITLYIQESGAMEFNADMLDLEDKQNIDLSRFSQTGYVMPGQYQLALRVNEQDISHETTIPFYSRKAGDKTVSEICISPKLRDRIGLTEKALNNTGLWHQGQCVDFSPLKGVKLSAEMSESQLNMTIPQLYLEYSDPFWSPPSLWDNGIPGLLLDYNLSANATKPTDDAQSQNAWLNGTLGANSGVWRLRADYQGNYYHTTGGKGQKESSLDLSRVYLYRALPSWRSNLILGESSFNSALFSGWSYTGLGVESDERQLPSKLRGYAPQINGIADTNARVTVTQQGRVLYETTVPPGPFSIQDISSAVRGTLDVKITEQDGKVKTFQVNAAYVPYLTRPGQFRYKFVSGRSRYNFHKMEGPLFGAGEISYGISNRWSLYGGGVAAGNYNAMALGAGLDLMQFGTLSADVTQSISKFSDNQGTQKGKSWRLSYSKRFDDVNTDVNFASYRFSERDYMTMQQYLDARYRDLWGGRSKEMYTISLNKSFPEQQMSLGLSYNYQTYWDQGNITYYSARADKYFSAFGLDNLSLGISTVRSRYANSGKMNDEILVNLNVPLTQGSMSYNGAYSGGRFSHSTGYYGRAGDNDHYSLTAGMNHGGGEHARAQISGYYSHLGDITQTSANMSMVQGRYISMGLSASGGATVTAKGAALHSGGFNGGTRLMVDTSGVANVPIDSGRVTTNRWGVGVVTDVSSYYRNTTMVDVNKLSENMEARNAVVESILTDGAIGYRKFEVLKGIRLFAVLRLEDNSVPPFGASVRNVAGRELGIVSDDGIAWVSGAQPNETLQIDWNNQQCTAKLPNHIDPVSQLILPCQRKGVAQEPQTGKEQDQGQLEMANLQMTRP</sequence>
<evidence type="ECO:0000313" key="13">
    <source>
        <dbReference type="EMBL" id="CDH33003.1"/>
    </source>
</evidence>
<dbReference type="Gene3D" id="3.10.20.410">
    <property type="match status" value="1"/>
</dbReference>
<keyword evidence="7 9" id="KW-0472">Membrane</keyword>
<keyword evidence="4" id="KW-1134">Transmembrane beta strand</keyword>
<keyword evidence="5 9" id="KW-0812">Transmembrane</keyword>
<dbReference type="AlphaFoldDB" id="A0A077QIE9"/>
<dbReference type="Pfam" id="PF13954">
    <property type="entry name" value="PapC_N"/>
    <property type="match status" value="1"/>
</dbReference>
<protein>
    <submittedName>
        <fullName evidence="13">Outer membrane usher protein PapC</fullName>
    </submittedName>
</protein>
<feature type="domain" description="PapC N-terminal" evidence="12">
    <location>
        <begin position="30"/>
        <end position="176"/>
    </location>
</feature>
<feature type="domain" description="PapC-like C-terminal" evidence="11">
    <location>
        <begin position="759"/>
        <end position="813"/>
    </location>
</feature>
<dbReference type="PROSITE" id="PS01151">
    <property type="entry name" value="FIMBRIAL_USHER"/>
    <property type="match status" value="1"/>
</dbReference>
<keyword evidence="8 9" id="KW-0998">Cell outer membrane</keyword>
<evidence type="ECO:0000256" key="8">
    <source>
        <dbReference type="ARBA" id="ARBA00023237"/>
    </source>
</evidence>
<accession>A0A077QIE9</accession>
<dbReference type="PANTHER" id="PTHR30451">
    <property type="entry name" value="OUTER MEMBRANE USHER PROTEIN"/>
    <property type="match status" value="1"/>
</dbReference>
<evidence type="ECO:0000256" key="2">
    <source>
        <dbReference type="ARBA" id="ARBA00008064"/>
    </source>
</evidence>
<evidence type="ECO:0000256" key="10">
    <source>
        <dbReference type="SAM" id="MobiDB-lite"/>
    </source>
</evidence>
<dbReference type="InterPro" id="IPR018030">
    <property type="entry name" value="Fimbrial_membr_usher_CS"/>
</dbReference>
<comment type="caution">
    <text evidence="13">The sequence shown here is derived from an EMBL/GenBank/DDBJ whole genome shotgun (WGS) entry which is preliminary data.</text>
</comment>
<evidence type="ECO:0000259" key="11">
    <source>
        <dbReference type="Pfam" id="PF13953"/>
    </source>
</evidence>
<evidence type="ECO:0000256" key="9">
    <source>
        <dbReference type="RuleBase" id="RU003884"/>
    </source>
</evidence>
<name>A0A077QIE9_XENBV</name>
<evidence type="ECO:0000256" key="3">
    <source>
        <dbReference type="ARBA" id="ARBA00022448"/>
    </source>
</evidence>
<dbReference type="Gene3D" id="2.60.40.3110">
    <property type="match status" value="1"/>
</dbReference>
<gene>
    <name evidence="13" type="primary">papC</name>
    <name evidence="13" type="ORF">XBI1_2300004</name>
</gene>
<evidence type="ECO:0000256" key="4">
    <source>
        <dbReference type="ARBA" id="ARBA00022452"/>
    </source>
</evidence>
<dbReference type="Proteomes" id="UP000028480">
    <property type="component" value="Unassembled WGS sequence"/>
</dbReference>
<evidence type="ECO:0000256" key="6">
    <source>
        <dbReference type="ARBA" id="ARBA00022729"/>
    </source>
</evidence>
<dbReference type="GO" id="GO:0009279">
    <property type="term" value="C:cell outer membrane"/>
    <property type="evidence" value="ECO:0007669"/>
    <property type="project" value="UniProtKB-SubCell"/>
</dbReference>
<evidence type="ECO:0000256" key="1">
    <source>
        <dbReference type="ARBA" id="ARBA00004571"/>
    </source>
</evidence>
<dbReference type="Gene3D" id="2.60.40.2610">
    <property type="entry name" value="Outer membrane usher protein FimD, plug domain"/>
    <property type="match status" value="1"/>
</dbReference>
<comment type="similarity">
    <text evidence="2 9">Belongs to the fimbrial export usher family.</text>
</comment>
<dbReference type="Pfam" id="PF00577">
    <property type="entry name" value="Usher"/>
    <property type="match status" value="1"/>
</dbReference>
<dbReference type="InterPro" id="IPR043142">
    <property type="entry name" value="PapC-like_C_sf"/>
</dbReference>
<evidence type="ECO:0000256" key="5">
    <source>
        <dbReference type="ARBA" id="ARBA00022692"/>
    </source>
</evidence>
<keyword evidence="9" id="KW-1029">Fimbrium biogenesis</keyword>
<dbReference type="RefSeq" id="WP_071825716.1">
    <property type="nucleotide sequence ID" value="NZ_CAWLWA010000164.1"/>
</dbReference>
<keyword evidence="3 9" id="KW-0813">Transport</keyword>
<feature type="region of interest" description="Disordered" evidence="10">
    <location>
        <begin position="832"/>
        <end position="858"/>
    </location>
</feature>
<comment type="subcellular location">
    <subcellularLocation>
        <location evidence="1 9">Cell outer membrane</location>
        <topology evidence="1 9">Multi-pass membrane protein</topology>
    </subcellularLocation>
</comment>
<organism evidence="13">
    <name type="scientific">Xenorhabdus bovienii str. Intermedium</name>
    <dbReference type="NCBI Taxonomy" id="1379677"/>
    <lineage>
        <taxon>Bacteria</taxon>
        <taxon>Pseudomonadati</taxon>
        <taxon>Pseudomonadota</taxon>
        <taxon>Gammaproteobacteria</taxon>
        <taxon>Enterobacterales</taxon>
        <taxon>Morganellaceae</taxon>
        <taxon>Xenorhabdus</taxon>
    </lineage>
</organism>
<dbReference type="InterPro" id="IPR000015">
    <property type="entry name" value="Fimb_usher"/>
</dbReference>
<dbReference type="InterPro" id="IPR042186">
    <property type="entry name" value="FimD_plug_dom"/>
</dbReference>
<dbReference type="GO" id="GO:0015473">
    <property type="term" value="F:fimbrial usher porin activity"/>
    <property type="evidence" value="ECO:0007669"/>
    <property type="project" value="InterPro"/>
</dbReference>
<dbReference type="PANTHER" id="PTHR30451:SF10">
    <property type="entry name" value="OUTER MEMBRANE USHER PROTEIN YFCU-RELATED"/>
    <property type="match status" value="1"/>
</dbReference>
<dbReference type="InterPro" id="IPR025885">
    <property type="entry name" value="PapC_N"/>
</dbReference>
<dbReference type="InterPro" id="IPR025949">
    <property type="entry name" value="PapC-like_C"/>
</dbReference>
<dbReference type="Gene3D" id="2.60.40.2070">
    <property type="match status" value="1"/>
</dbReference>
<evidence type="ECO:0000256" key="7">
    <source>
        <dbReference type="ARBA" id="ARBA00023136"/>
    </source>
</evidence>
<proteinExistence type="inferred from homology"/>
<dbReference type="InterPro" id="IPR037224">
    <property type="entry name" value="PapC_N_sf"/>
</dbReference>
<dbReference type="Pfam" id="PF13953">
    <property type="entry name" value="PapC_C"/>
    <property type="match status" value="1"/>
</dbReference>
<dbReference type="SUPFAM" id="SSF141729">
    <property type="entry name" value="FimD N-terminal domain-like"/>
    <property type="match status" value="1"/>
</dbReference>